<keyword evidence="6 8" id="KW-0472">Membrane</keyword>
<keyword evidence="4 8" id="KW-0812">Transmembrane</keyword>
<gene>
    <name evidence="10" type="ORF">SMALB_0449</name>
</gene>
<feature type="region of interest" description="Disordered" evidence="7">
    <location>
        <begin position="201"/>
        <end position="273"/>
    </location>
</feature>
<evidence type="ECO:0000256" key="4">
    <source>
        <dbReference type="ARBA" id="ARBA00022692"/>
    </source>
</evidence>
<evidence type="ECO:0000256" key="7">
    <source>
        <dbReference type="SAM" id="MobiDB-lite"/>
    </source>
</evidence>
<keyword evidence="3" id="KW-1003">Cell membrane</keyword>
<evidence type="ECO:0000256" key="5">
    <source>
        <dbReference type="ARBA" id="ARBA00022989"/>
    </source>
</evidence>
<dbReference type="InterPro" id="IPR050545">
    <property type="entry name" value="Mycobact_MmpL"/>
</dbReference>
<protein>
    <recommendedName>
        <fullName evidence="9">Membrane transport protein MMPL domain-containing protein</fullName>
    </recommendedName>
</protein>
<accession>A0A7X5WZ68</accession>
<comment type="caution">
    <text evidence="10">The sequence shown here is derived from an EMBL/GenBank/DDBJ whole genome shotgun (WGS) entry which is preliminary data.</text>
</comment>
<keyword evidence="5 8" id="KW-1133">Transmembrane helix</keyword>
<evidence type="ECO:0000313" key="11">
    <source>
        <dbReference type="Proteomes" id="UP000536624"/>
    </source>
</evidence>
<name>A0A7X5WZ68_STRMQ</name>
<comment type="subcellular location">
    <subcellularLocation>
        <location evidence="1">Cell membrane</location>
        <topology evidence="1">Multi-pass membrane protein</topology>
    </subcellularLocation>
</comment>
<dbReference type="EMBL" id="JAALLH010000001">
    <property type="protein sequence ID" value="NIY62531.1"/>
    <property type="molecule type" value="Genomic_DNA"/>
</dbReference>
<dbReference type="InterPro" id="IPR004869">
    <property type="entry name" value="MMPL_dom"/>
</dbReference>
<reference evidence="10 11" key="1">
    <citation type="submission" date="2020-02" db="EMBL/GenBank/DDBJ databases">
        <title>Streptomyces malaysiensis DSM14702 (JHCC583434, PFL_A843) Genome sequencing and assembly.</title>
        <authorList>
            <person name="Samborskyy M."/>
        </authorList>
    </citation>
    <scope>NUCLEOTIDE SEQUENCE [LARGE SCALE GENOMIC DNA]</scope>
    <source>
        <strain evidence="10 11">DSM 14702</strain>
    </source>
</reference>
<sequence length="273" mass="28482">MATFLHRVGRWAFRQRGTVVLVWLAVTAAAVFGAVSAPAAPDDSSSMPGIESQQAFDLINERFPGSAADGAQARIVFVAEDGRQVTSAGSRAAIDQFVSSAANGPQVAQATSPFATDAVSEDGFTAYATITYKVAANDLSDASRTDLDKAIEQARQTGLTVDAGGSAVSSQPEQGLGEVLGIVVAAVVLVITFGSMAAAGLRRQPHDPPHDPEHHRPYGSMARPHSRAVARSKRPLTSTASREPSPPSTSMTASIRRKSSARSAPPIFILTTS</sequence>
<feature type="compositionally biased region" description="Polar residues" evidence="7">
    <location>
        <begin position="235"/>
        <end position="252"/>
    </location>
</feature>
<dbReference type="GO" id="GO:0005886">
    <property type="term" value="C:plasma membrane"/>
    <property type="evidence" value="ECO:0007669"/>
    <property type="project" value="UniProtKB-SubCell"/>
</dbReference>
<feature type="domain" description="Membrane transport protein MMPL" evidence="9">
    <location>
        <begin position="46"/>
        <end position="201"/>
    </location>
</feature>
<dbReference type="PANTHER" id="PTHR33406">
    <property type="entry name" value="MEMBRANE PROTEIN MJ1562-RELATED"/>
    <property type="match status" value="1"/>
</dbReference>
<evidence type="ECO:0000256" key="6">
    <source>
        <dbReference type="ARBA" id="ARBA00023136"/>
    </source>
</evidence>
<dbReference type="PANTHER" id="PTHR33406:SF11">
    <property type="entry name" value="MEMBRANE PROTEIN SCO6666-RELATED"/>
    <property type="match status" value="1"/>
</dbReference>
<dbReference type="Proteomes" id="UP000536624">
    <property type="component" value="Unassembled WGS sequence"/>
</dbReference>
<feature type="compositionally biased region" description="Basic residues" evidence="7">
    <location>
        <begin position="224"/>
        <end position="234"/>
    </location>
</feature>
<dbReference type="Pfam" id="PF03176">
    <property type="entry name" value="MMPL"/>
    <property type="match status" value="1"/>
</dbReference>
<dbReference type="AlphaFoldDB" id="A0A7X5WZ68"/>
<evidence type="ECO:0000256" key="3">
    <source>
        <dbReference type="ARBA" id="ARBA00022475"/>
    </source>
</evidence>
<feature type="transmembrane region" description="Helical" evidence="8">
    <location>
        <begin position="179"/>
        <end position="201"/>
    </location>
</feature>
<comment type="similarity">
    <text evidence="2">Belongs to the resistance-nodulation-cell division (RND) (TC 2.A.6) family. MmpL subfamily.</text>
</comment>
<proteinExistence type="inferred from homology"/>
<evidence type="ECO:0000256" key="8">
    <source>
        <dbReference type="SAM" id="Phobius"/>
    </source>
</evidence>
<evidence type="ECO:0000259" key="9">
    <source>
        <dbReference type="Pfam" id="PF03176"/>
    </source>
</evidence>
<feature type="compositionally biased region" description="Basic and acidic residues" evidence="7">
    <location>
        <begin position="204"/>
        <end position="216"/>
    </location>
</feature>
<organism evidence="10 11">
    <name type="scientific">Streptomyces malaysiensis</name>
    <dbReference type="NCBI Taxonomy" id="92644"/>
    <lineage>
        <taxon>Bacteria</taxon>
        <taxon>Bacillati</taxon>
        <taxon>Actinomycetota</taxon>
        <taxon>Actinomycetes</taxon>
        <taxon>Kitasatosporales</taxon>
        <taxon>Streptomycetaceae</taxon>
        <taxon>Streptomyces</taxon>
        <taxon>Streptomyces violaceusniger group</taxon>
    </lineage>
</organism>
<evidence type="ECO:0000256" key="2">
    <source>
        <dbReference type="ARBA" id="ARBA00010157"/>
    </source>
</evidence>
<evidence type="ECO:0000256" key="1">
    <source>
        <dbReference type="ARBA" id="ARBA00004651"/>
    </source>
</evidence>
<evidence type="ECO:0000313" key="10">
    <source>
        <dbReference type="EMBL" id="NIY62531.1"/>
    </source>
</evidence>